<name>X0Z6N8_9ZZZZ</name>
<dbReference type="Pfam" id="PF00156">
    <property type="entry name" value="Pribosyltran"/>
    <property type="match status" value="1"/>
</dbReference>
<dbReference type="InterPro" id="IPR029057">
    <property type="entry name" value="PRTase-like"/>
</dbReference>
<reference evidence="4" key="1">
    <citation type="journal article" date="2014" name="Front. Microbiol.">
        <title>High frequency of phylogenetically diverse reductive dehalogenase-homologous genes in deep subseafloor sedimentary metagenomes.</title>
        <authorList>
            <person name="Kawai M."/>
            <person name="Futagami T."/>
            <person name="Toyoda A."/>
            <person name="Takaki Y."/>
            <person name="Nishi S."/>
            <person name="Hori S."/>
            <person name="Arai W."/>
            <person name="Tsubouchi T."/>
            <person name="Morono Y."/>
            <person name="Uchiyama I."/>
            <person name="Ito T."/>
            <person name="Fujiyama A."/>
            <person name="Inagaki F."/>
            <person name="Takami H."/>
        </authorList>
    </citation>
    <scope>NUCLEOTIDE SEQUENCE</scope>
    <source>
        <strain evidence="4">Expedition CK06-06</strain>
    </source>
</reference>
<dbReference type="CDD" id="cd06223">
    <property type="entry name" value="PRTases_typeI"/>
    <property type="match status" value="1"/>
</dbReference>
<dbReference type="InterPro" id="IPR000836">
    <property type="entry name" value="PRTase_dom"/>
</dbReference>
<feature type="domain" description="Phosphoribosyltransferase" evidence="3">
    <location>
        <begin position="18"/>
        <end position="149"/>
    </location>
</feature>
<gene>
    <name evidence="4" type="ORF">S01H4_16656</name>
</gene>
<organism evidence="4">
    <name type="scientific">marine sediment metagenome</name>
    <dbReference type="NCBI Taxonomy" id="412755"/>
    <lineage>
        <taxon>unclassified sequences</taxon>
        <taxon>metagenomes</taxon>
        <taxon>ecological metagenomes</taxon>
    </lineage>
</organism>
<dbReference type="PANTHER" id="PTHR43363:SF2">
    <property type="entry name" value="PHOSPHORIBOSYLTRANSFERASE"/>
    <property type="match status" value="1"/>
</dbReference>
<proteinExistence type="predicted"/>
<dbReference type="EMBL" id="BART01007308">
    <property type="protein sequence ID" value="GAG56028.1"/>
    <property type="molecule type" value="Genomic_DNA"/>
</dbReference>
<dbReference type="AlphaFoldDB" id="X0Z6N8"/>
<comment type="caution">
    <text evidence="4">The sequence shown here is derived from an EMBL/GenBank/DDBJ whole genome shotgun (WGS) entry which is preliminary data.</text>
</comment>
<evidence type="ECO:0000313" key="4">
    <source>
        <dbReference type="EMBL" id="GAG56028.1"/>
    </source>
</evidence>
<keyword evidence="2" id="KW-0808">Transferase</keyword>
<dbReference type="Gene3D" id="3.40.50.2020">
    <property type="match status" value="1"/>
</dbReference>
<protein>
    <recommendedName>
        <fullName evidence="3">Phosphoribosyltransferase domain-containing protein</fullName>
    </recommendedName>
</protein>
<dbReference type="PANTHER" id="PTHR43363">
    <property type="entry name" value="HYPOXANTHINE PHOSPHORIBOSYLTRANSFERASE"/>
    <property type="match status" value="1"/>
</dbReference>
<evidence type="ECO:0000259" key="3">
    <source>
        <dbReference type="Pfam" id="PF00156"/>
    </source>
</evidence>
<sequence>MLTKMNCKIVSFQEVHEMVKSLAEKVKASRYEPTTIVGLARGGWVPARLMCDFLGITDLVSLKVEHWLETGKTKDEATIKYPLVTSMNGKKLLVVDDIIDTGKSLITSIEHLKSLNPDEMKISVMQYLTKSTREPDYYAEEVTEWFWFIYPWNWIEDTSTLIVRLMSDEMGKEWRQTAINSGLHEYFGIKWNNKRLKYILKLMKERGQVDTVKSNGSLKYHLKRRSVIQL</sequence>
<keyword evidence="1" id="KW-0328">Glycosyltransferase</keyword>
<dbReference type="SUPFAM" id="SSF53271">
    <property type="entry name" value="PRTase-like"/>
    <property type="match status" value="1"/>
</dbReference>
<dbReference type="GO" id="GO:0016757">
    <property type="term" value="F:glycosyltransferase activity"/>
    <property type="evidence" value="ECO:0007669"/>
    <property type="project" value="UniProtKB-KW"/>
</dbReference>
<evidence type="ECO:0000256" key="1">
    <source>
        <dbReference type="ARBA" id="ARBA00022676"/>
    </source>
</evidence>
<evidence type="ECO:0000256" key="2">
    <source>
        <dbReference type="ARBA" id="ARBA00022679"/>
    </source>
</evidence>
<accession>X0Z6N8</accession>